<evidence type="ECO:0000313" key="2">
    <source>
        <dbReference type="Proteomes" id="UP000078561"/>
    </source>
</evidence>
<dbReference type="InterPro" id="IPR029058">
    <property type="entry name" value="AB_hydrolase_fold"/>
</dbReference>
<dbReference type="InParanoid" id="A0A168LBL6"/>
<evidence type="ECO:0008006" key="3">
    <source>
        <dbReference type="Google" id="ProtNLM"/>
    </source>
</evidence>
<dbReference type="OMA" id="FLPDYKA"/>
<gene>
    <name evidence="1" type="primary">ABSGL_01878.1 scaffold 2522</name>
</gene>
<sequence length="291" mass="32932">MDNTQTKKAVSAFANAFGKPLYTPILKTPEEYGLDYETVYFSPADNSNIKLEGWLFRSKGSNKIVIANHPMCFSKYGFPGHLKEYPLLPDNEFEVNFIPDYKHLVEAGFNEGVCTAGIDESNDVVASVKYVKSHPELSSMDISLYSRCFGANTTIIALEKYPEVFKDVKALLLLQPVSMRIFFTKALANMGLKDKEHADAFDKEYKEITGYGMDASSPFERAKSITIPTLVIQVHDDVATEPSDVQKIYDNIGAKDKKLFWIEGTTRRFDGYNYLPENPDLLIDWFKSHNN</sequence>
<evidence type="ECO:0000313" key="1">
    <source>
        <dbReference type="EMBL" id="SAL96466.1"/>
    </source>
</evidence>
<dbReference type="AlphaFoldDB" id="A0A168LBL6"/>
<dbReference type="Gene3D" id="3.40.50.1820">
    <property type="entry name" value="alpha/beta hydrolase"/>
    <property type="match status" value="1"/>
</dbReference>
<reference evidence="1" key="1">
    <citation type="submission" date="2016-04" db="EMBL/GenBank/DDBJ databases">
        <authorList>
            <person name="Evans L.H."/>
            <person name="Alamgir A."/>
            <person name="Owens N."/>
            <person name="Weber N.D."/>
            <person name="Virtaneva K."/>
            <person name="Barbian K."/>
            <person name="Babar A."/>
            <person name="Rosenke K."/>
        </authorList>
    </citation>
    <scope>NUCLEOTIDE SEQUENCE [LARGE SCALE GENOMIC DNA]</scope>
    <source>
        <strain evidence="1">CBS 101.48</strain>
    </source>
</reference>
<dbReference type="EMBL" id="LT551130">
    <property type="protein sequence ID" value="SAL96466.1"/>
    <property type="molecule type" value="Genomic_DNA"/>
</dbReference>
<accession>A0A168LBL6</accession>
<name>A0A168LBL6_ABSGL</name>
<proteinExistence type="predicted"/>
<organism evidence="1">
    <name type="scientific">Absidia glauca</name>
    <name type="common">Pin mould</name>
    <dbReference type="NCBI Taxonomy" id="4829"/>
    <lineage>
        <taxon>Eukaryota</taxon>
        <taxon>Fungi</taxon>
        <taxon>Fungi incertae sedis</taxon>
        <taxon>Mucoromycota</taxon>
        <taxon>Mucoromycotina</taxon>
        <taxon>Mucoromycetes</taxon>
        <taxon>Mucorales</taxon>
        <taxon>Cunninghamellaceae</taxon>
        <taxon>Absidia</taxon>
    </lineage>
</organism>
<dbReference type="Proteomes" id="UP000078561">
    <property type="component" value="Unassembled WGS sequence"/>
</dbReference>
<keyword evidence="2" id="KW-1185">Reference proteome</keyword>
<dbReference type="OrthoDB" id="2498029at2759"/>
<protein>
    <recommendedName>
        <fullName evidence="3">Alpha/beta hydrolase</fullName>
    </recommendedName>
</protein>
<dbReference type="SUPFAM" id="SSF53474">
    <property type="entry name" value="alpha/beta-Hydrolases"/>
    <property type="match status" value="1"/>
</dbReference>